<dbReference type="NCBIfam" id="TIGR01343">
    <property type="entry name" value="hacA_fam"/>
    <property type="match status" value="1"/>
</dbReference>
<keyword evidence="1" id="KW-0004">4Fe-4S</keyword>
<dbReference type="Gene3D" id="3.30.499.10">
    <property type="entry name" value="Aconitase, domain 3"/>
    <property type="match status" value="2"/>
</dbReference>
<dbReference type="PANTHER" id="PTHR43822:SF2">
    <property type="entry name" value="HOMOACONITASE, MITOCHONDRIAL"/>
    <property type="match status" value="1"/>
</dbReference>
<evidence type="ECO:0000256" key="1">
    <source>
        <dbReference type="ARBA" id="ARBA00022485"/>
    </source>
</evidence>
<evidence type="ECO:0000256" key="5">
    <source>
        <dbReference type="ARBA" id="ARBA00023239"/>
    </source>
</evidence>
<dbReference type="SUPFAM" id="SSF53732">
    <property type="entry name" value="Aconitase iron-sulfur domain"/>
    <property type="match status" value="1"/>
</dbReference>
<evidence type="ECO:0000256" key="4">
    <source>
        <dbReference type="ARBA" id="ARBA00023014"/>
    </source>
</evidence>
<dbReference type="InterPro" id="IPR011826">
    <property type="entry name" value="HAcnase/IPMdehydase_lsu_prok"/>
</dbReference>
<feature type="domain" description="Aconitase/3-isopropylmalate dehydratase large subunit alpha/beta/alpha" evidence="6">
    <location>
        <begin position="7"/>
        <end position="284"/>
    </location>
</feature>
<keyword evidence="2" id="KW-0479">Metal-binding</keyword>
<dbReference type="InterPro" id="IPR036008">
    <property type="entry name" value="Aconitase_4Fe-4S_dom"/>
</dbReference>
<keyword evidence="3" id="KW-0408">Iron</keyword>
<comment type="caution">
    <text evidence="7">The sequence shown here is derived from an EMBL/GenBank/DDBJ whole genome shotgun (WGS) entry which is preliminary data.</text>
</comment>
<protein>
    <recommendedName>
        <fullName evidence="6">Aconitase/3-isopropylmalate dehydratase large subunit alpha/beta/alpha domain-containing protein</fullName>
    </recommendedName>
</protein>
<dbReference type="PANTHER" id="PTHR43822">
    <property type="entry name" value="HOMOACONITASE, MITOCHONDRIAL-RELATED"/>
    <property type="match status" value="1"/>
</dbReference>
<proteinExistence type="inferred from homology"/>
<evidence type="ECO:0000313" key="7">
    <source>
        <dbReference type="EMBL" id="GAH27437.1"/>
    </source>
</evidence>
<dbReference type="InterPro" id="IPR015931">
    <property type="entry name" value="Acnase/IPM_dHydase_lsu_aba_1/3"/>
</dbReference>
<dbReference type="GO" id="GO:0009098">
    <property type="term" value="P:L-leucine biosynthetic process"/>
    <property type="evidence" value="ECO:0007669"/>
    <property type="project" value="InterPro"/>
</dbReference>
<sequence length="435" mass="46736">MGKTIAEKILSSHAGEDARAGNIVVCDLDFAFAQDGTAPLAIKAFDKMGQKTVFDTKKIAFFIDHNAPSPSSDVSSLHRLMRDFAGKHQIRLYDVGEGICHQLVVEEGWVSAGDLVVGADSHTCTYGALNVFSTGVGSTDLAAAMASGKLWFRVPGTIKIFFKGKLLPGVYAKDLALYLTGKLGARGALYKSIELGGEVIKDLGIEARFTLSNMIMEVGAKAGVMLGDEKTEKWLAERSKRKIRFIEPDEDARYDKVLEFDVSRLVPQVARPHSVDNVVPVDEVEGTSIGEAFLGTCTNGRLEDLRVAGKILKHKKVHPEVRFMVAPASRRVYLDSMKEGILEILIEAGAVLLPPGCGCCVGTHQGVPSGGENVISSANRNFKGRMGNPEAFIYLASPATVAASANSDPPGEDILMPMGEGSSFASRSKRDFTIV</sequence>
<accession>X1E4G6</accession>
<dbReference type="EMBL" id="BARU01000120">
    <property type="protein sequence ID" value="GAH27437.1"/>
    <property type="molecule type" value="Genomic_DNA"/>
</dbReference>
<dbReference type="GO" id="GO:0003861">
    <property type="term" value="F:3-isopropylmalate dehydratase activity"/>
    <property type="evidence" value="ECO:0007669"/>
    <property type="project" value="InterPro"/>
</dbReference>
<dbReference type="HAMAP" id="MF_01027">
    <property type="entry name" value="LeuC_type2"/>
    <property type="match status" value="1"/>
</dbReference>
<keyword evidence="4" id="KW-0411">Iron-sulfur</keyword>
<dbReference type="InterPro" id="IPR018136">
    <property type="entry name" value="Aconitase_4Fe-4S_BS"/>
</dbReference>
<dbReference type="GO" id="GO:0046872">
    <property type="term" value="F:metal ion binding"/>
    <property type="evidence" value="ECO:0007669"/>
    <property type="project" value="UniProtKB-KW"/>
</dbReference>
<dbReference type="GO" id="GO:0051539">
    <property type="term" value="F:4 iron, 4 sulfur cluster binding"/>
    <property type="evidence" value="ECO:0007669"/>
    <property type="project" value="UniProtKB-KW"/>
</dbReference>
<dbReference type="InterPro" id="IPR006251">
    <property type="entry name" value="Homoacnase/IPMdehydase_lsu"/>
</dbReference>
<dbReference type="NCBIfam" id="NF001614">
    <property type="entry name" value="PRK00402.1"/>
    <property type="match status" value="1"/>
</dbReference>
<dbReference type="AlphaFoldDB" id="X1E4G6"/>
<dbReference type="InterPro" id="IPR050067">
    <property type="entry name" value="IPM_dehydratase_rel_enz"/>
</dbReference>
<evidence type="ECO:0000259" key="6">
    <source>
        <dbReference type="Pfam" id="PF00330"/>
    </source>
</evidence>
<dbReference type="InterPro" id="IPR001030">
    <property type="entry name" value="Acoase/IPM_deHydtase_lsu_aba"/>
</dbReference>
<organism evidence="7">
    <name type="scientific">marine sediment metagenome</name>
    <dbReference type="NCBI Taxonomy" id="412755"/>
    <lineage>
        <taxon>unclassified sequences</taxon>
        <taxon>metagenomes</taxon>
        <taxon>ecological metagenomes</taxon>
    </lineage>
</organism>
<dbReference type="PROSITE" id="PS00450">
    <property type="entry name" value="ACONITASE_1"/>
    <property type="match status" value="1"/>
</dbReference>
<gene>
    <name evidence="7" type="ORF">S03H2_00567</name>
</gene>
<dbReference type="PRINTS" id="PR00415">
    <property type="entry name" value="ACONITASE"/>
</dbReference>
<reference evidence="7" key="1">
    <citation type="journal article" date="2014" name="Front. Microbiol.">
        <title>High frequency of phylogenetically diverse reductive dehalogenase-homologous genes in deep subseafloor sedimentary metagenomes.</title>
        <authorList>
            <person name="Kawai M."/>
            <person name="Futagami T."/>
            <person name="Toyoda A."/>
            <person name="Takaki Y."/>
            <person name="Nishi S."/>
            <person name="Hori S."/>
            <person name="Arai W."/>
            <person name="Tsubouchi T."/>
            <person name="Morono Y."/>
            <person name="Uchiyama I."/>
            <person name="Ito T."/>
            <person name="Fujiyama A."/>
            <person name="Inagaki F."/>
            <person name="Takami H."/>
        </authorList>
    </citation>
    <scope>NUCLEOTIDE SEQUENCE</scope>
    <source>
        <strain evidence="7">Expedition CK06-06</strain>
    </source>
</reference>
<dbReference type="CDD" id="cd01583">
    <property type="entry name" value="IPMI"/>
    <property type="match status" value="1"/>
</dbReference>
<keyword evidence="5" id="KW-0456">Lyase</keyword>
<evidence type="ECO:0000256" key="2">
    <source>
        <dbReference type="ARBA" id="ARBA00022723"/>
    </source>
</evidence>
<dbReference type="Pfam" id="PF00330">
    <property type="entry name" value="Aconitase"/>
    <property type="match status" value="1"/>
</dbReference>
<evidence type="ECO:0000256" key="3">
    <source>
        <dbReference type="ARBA" id="ARBA00023004"/>
    </source>
</evidence>
<dbReference type="InterPro" id="IPR033941">
    <property type="entry name" value="IPMI_cat"/>
</dbReference>
<dbReference type="NCBIfam" id="TIGR02086">
    <property type="entry name" value="IPMI_arch"/>
    <property type="match status" value="1"/>
</dbReference>
<name>X1E4G6_9ZZZZ</name>